<dbReference type="AlphaFoldDB" id="A0AAV7QA47"/>
<comment type="caution">
    <text evidence="1">The sequence shown here is derived from an EMBL/GenBank/DDBJ whole genome shotgun (WGS) entry which is preliminary data.</text>
</comment>
<keyword evidence="2" id="KW-1185">Reference proteome</keyword>
<sequence>MDTSVAGERVQHDGWERLRCPLPATLACSVLIQVEDWCSSWVHVASGHLHFRKRRERVGDPPLHRAIIGCPTAGGLLPAALLDQCFLHMAERVRNPLQHQRPSVNINVWNRATVPSLEAYYPAALCGEE</sequence>
<organism evidence="1 2">
    <name type="scientific">Pleurodeles waltl</name>
    <name type="common">Iberian ribbed newt</name>
    <dbReference type="NCBI Taxonomy" id="8319"/>
    <lineage>
        <taxon>Eukaryota</taxon>
        <taxon>Metazoa</taxon>
        <taxon>Chordata</taxon>
        <taxon>Craniata</taxon>
        <taxon>Vertebrata</taxon>
        <taxon>Euteleostomi</taxon>
        <taxon>Amphibia</taxon>
        <taxon>Batrachia</taxon>
        <taxon>Caudata</taxon>
        <taxon>Salamandroidea</taxon>
        <taxon>Salamandridae</taxon>
        <taxon>Pleurodelinae</taxon>
        <taxon>Pleurodeles</taxon>
    </lineage>
</organism>
<protein>
    <submittedName>
        <fullName evidence="1">Uncharacterized protein</fullName>
    </submittedName>
</protein>
<evidence type="ECO:0000313" key="1">
    <source>
        <dbReference type="EMBL" id="KAJ1136286.1"/>
    </source>
</evidence>
<name>A0AAV7QA47_PLEWA</name>
<reference evidence="1" key="1">
    <citation type="journal article" date="2022" name="bioRxiv">
        <title>Sequencing and chromosome-scale assembly of the giantPleurodeles waltlgenome.</title>
        <authorList>
            <person name="Brown T."/>
            <person name="Elewa A."/>
            <person name="Iarovenko S."/>
            <person name="Subramanian E."/>
            <person name="Araus A.J."/>
            <person name="Petzold A."/>
            <person name="Susuki M."/>
            <person name="Suzuki K.-i.T."/>
            <person name="Hayashi T."/>
            <person name="Toyoda A."/>
            <person name="Oliveira C."/>
            <person name="Osipova E."/>
            <person name="Leigh N.D."/>
            <person name="Simon A."/>
            <person name="Yun M.H."/>
        </authorList>
    </citation>
    <scope>NUCLEOTIDE SEQUENCE</scope>
    <source>
        <strain evidence="1">20211129_DDA</strain>
        <tissue evidence="1">Liver</tissue>
    </source>
</reference>
<dbReference type="EMBL" id="JANPWB010000010">
    <property type="protein sequence ID" value="KAJ1136286.1"/>
    <property type="molecule type" value="Genomic_DNA"/>
</dbReference>
<evidence type="ECO:0000313" key="2">
    <source>
        <dbReference type="Proteomes" id="UP001066276"/>
    </source>
</evidence>
<dbReference type="Proteomes" id="UP001066276">
    <property type="component" value="Chromosome 6"/>
</dbReference>
<proteinExistence type="predicted"/>
<accession>A0AAV7QA47</accession>
<gene>
    <name evidence="1" type="ORF">NDU88_002703</name>
</gene>